<evidence type="ECO:0000313" key="2">
    <source>
        <dbReference type="Proteomes" id="UP000239990"/>
    </source>
</evidence>
<name>A0A2S5GR28_9BURK</name>
<organism evidence="1 2">
    <name type="scientific">Achromobacter spanius</name>
    <dbReference type="NCBI Taxonomy" id="217203"/>
    <lineage>
        <taxon>Bacteria</taxon>
        <taxon>Pseudomonadati</taxon>
        <taxon>Pseudomonadota</taxon>
        <taxon>Betaproteobacteria</taxon>
        <taxon>Burkholderiales</taxon>
        <taxon>Alcaligenaceae</taxon>
        <taxon>Achromobacter</taxon>
    </lineage>
</organism>
<evidence type="ECO:0000313" key="1">
    <source>
        <dbReference type="EMBL" id="PPA75293.1"/>
    </source>
</evidence>
<dbReference type="EMBL" id="PREU01000006">
    <property type="protein sequence ID" value="PPA75293.1"/>
    <property type="molecule type" value="Genomic_DNA"/>
</dbReference>
<accession>A0A2S5GR28</accession>
<dbReference type="OrthoDB" id="8687151at2"/>
<proteinExistence type="predicted"/>
<comment type="caution">
    <text evidence="1">The sequence shown here is derived from an EMBL/GenBank/DDBJ whole genome shotgun (WGS) entry which is preliminary data.</text>
</comment>
<gene>
    <name evidence="1" type="ORF">C4E15_14355</name>
</gene>
<dbReference type="AlphaFoldDB" id="A0A2S5GR28"/>
<protein>
    <submittedName>
        <fullName evidence="1">Uncharacterized protein</fullName>
    </submittedName>
</protein>
<dbReference type="Proteomes" id="UP000239990">
    <property type="component" value="Unassembled WGS sequence"/>
</dbReference>
<sequence length="84" mass="9815">MTGRIISRQITEADTDHLVDIPTMRAMHADDYFEYVSSGLFFVDHHDILRDSVIEYPIATTSRQVELLIKYLEGVKRRMQEAEE</sequence>
<dbReference type="RefSeq" id="WP_104143986.1">
    <property type="nucleotide sequence ID" value="NZ_PREU01000006.1"/>
</dbReference>
<reference evidence="1 2" key="1">
    <citation type="submission" date="2018-02" db="EMBL/GenBank/DDBJ databases">
        <title>Draft Genome of Achromobacter spanius stain 6.</title>
        <authorList>
            <person name="Gunasekera T.S."/>
            <person name="Radwan O."/>
            <person name="Ruiz O.N."/>
        </authorList>
    </citation>
    <scope>NUCLEOTIDE SEQUENCE [LARGE SCALE GENOMIC DNA]</scope>
    <source>
        <strain evidence="1 2">6</strain>
    </source>
</reference>